<proteinExistence type="predicted"/>
<dbReference type="Pfam" id="PF13592">
    <property type="entry name" value="HTH_33"/>
    <property type="match status" value="1"/>
</dbReference>
<evidence type="ECO:0000259" key="3">
    <source>
        <dbReference type="Pfam" id="PF13592"/>
    </source>
</evidence>
<gene>
    <name evidence="4" type="ORF">ACFFIA_28865</name>
</gene>
<sequence length="353" mass="39108">MRYGDGGGTGPQARARREQVRLRAAKMFAAGMSAPDVAEALEISTKSAHTWRRAWVAGGDRALVSKGAPGPQRVLSESQVQKLIAKLHEGPAAAGWVEDQRWTLARVRTLIGRMFHVTVAVCTVWQVLRRAGFTAQQPSQPAAERDEQAIARWRRYQWPAVKQSRAGWARGSASSTSPDCRPDQPGAVPGPRVAIPDRAGRWPGRPESIRRGYHRLPRRPPSPPDLPNHAHKRRKGEPKGFNEAHFAELLDAAHQQLGGPILLVWDRLPAHKSARMRALITARRWLRVYHLPAYAPELNPAESVWSSLKRAMANLAPGGITELARITKNRLKSMQYQPTLINGFLTATGLHPP</sequence>
<reference evidence="4 5" key="1">
    <citation type="submission" date="2024-09" db="EMBL/GenBank/DDBJ databases">
        <authorList>
            <person name="Sun Q."/>
            <person name="Mori K."/>
        </authorList>
    </citation>
    <scope>NUCLEOTIDE SEQUENCE [LARGE SCALE GENOMIC DNA]</scope>
    <source>
        <strain evidence="4 5">TBRC 3947</strain>
    </source>
</reference>
<evidence type="ECO:0000313" key="4">
    <source>
        <dbReference type="EMBL" id="MFC0531665.1"/>
    </source>
</evidence>
<evidence type="ECO:0000256" key="1">
    <source>
        <dbReference type="SAM" id="MobiDB-lite"/>
    </source>
</evidence>
<dbReference type="EMBL" id="JBHLUH010000060">
    <property type="protein sequence ID" value="MFC0531665.1"/>
    <property type="molecule type" value="Genomic_DNA"/>
</dbReference>
<protein>
    <submittedName>
        <fullName evidence="4">Winged helix-turn-helix domain-containing protein</fullName>
    </submittedName>
</protein>
<dbReference type="RefSeq" id="WP_377256459.1">
    <property type="nucleotide sequence ID" value="NZ_JBHLUH010000060.1"/>
</dbReference>
<keyword evidence="5" id="KW-1185">Reference proteome</keyword>
<dbReference type="InterPro" id="IPR036397">
    <property type="entry name" value="RNaseH_sf"/>
</dbReference>
<feature type="compositionally biased region" description="Low complexity" evidence="1">
    <location>
        <begin position="164"/>
        <end position="177"/>
    </location>
</feature>
<evidence type="ECO:0000259" key="2">
    <source>
        <dbReference type="Pfam" id="PF13358"/>
    </source>
</evidence>
<dbReference type="Proteomes" id="UP001589867">
    <property type="component" value="Unassembled WGS sequence"/>
</dbReference>
<feature type="domain" description="Winged helix-turn helix" evidence="3">
    <location>
        <begin position="98"/>
        <end position="155"/>
    </location>
</feature>
<dbReference type="Pfam" id="PF13358">
    <property type="entry name" value="DDE_3"/>
    <property type="match status" value="1"/>
</dbReference>
<dbReference type="Pfam" id="PF13384">
    <property type="entry name" value="HTH_23"/>
    <property type="match status" value="1"/>
</dbReference>
<organism evidence="4 5">
    <name type="scientific">Phytohabitans kaempferiae</name>
    <dbReference type="NCBI Taxonomy" id="1620943"/>
    <lineage>
        <taxon>Bacteria</taxon>
        <taxon>Bacillati</taxon>
        <taxon>Actinomycetota</taxon>
        <taxon>Actinomycetes</taxon>
        <taxon>Micromonosporales</taxon>
        <taxon>Micromonosporaceae</taxon>
    </lineage>
</organism>
<evidence type="ECO:0000313" key="5">
    <source>
        <dbReference type="Proteomes" id="UP001589867"/>
    </source>
</evidence>
<dbReference type="InterPro" id="IPR025959">
    <property type="entry name" value="Winged_HTH_dom"/>
</dbReference>
<comment type="caution">
    <text evidence="4">The sequence shown here is derived from an EMBL/GenBank/DDBJ whole genome shotgun (WGS) entry which is preliminary data.</text>
</comment>
<feature type="domain" description="Tc1-like transposase DDE" evidence="2">
    <location>
        <begin position="240"/>
        <end position="314"/>
    </location>
</feature>
<dbReference type="SUPFAM" id="SSF46689">
    <property type="entry name" value="Homeodomain-like"/>
    <property type="match status" value="1"/>
</dbReference>
<dbReference type="InterPro" id="IPR009057">
    <property type="entry name" value="Homeodomain-like_sf"/>
</dbReference>
<dbReference type="InterPro" id="IPR038717">
    <property type="entry name" value="Tc1-like_DDE_dom"/>
</dbReference>
<accession>A0ABV6MAC8</accession>
<feature type="region of interest" description="Disordered" evidence="1">
    <location>
        <begin position="164"/>
        <end position="238"/>
    </location>
</feature>
<name>A0ABV6MAC8_9ACTN</name>
<dbReference type="Gene3D" id="3.30.420.10">
    <property type="entry name" value="Ribonuclease H-like superfamily/Ribonuclease H"/>
    <property type="match status" value="1"/>
</dbReference>